<evidence type="ECO:0000256" key="1">
    <source>
        <dbReference type="SAM" id="MobiDB-lite"/>
    </source>
</evidence>
<reference evidence="2" key="2">
    <citation type="submission" date="2020-11" db="EMBL/GenBank/DDBJ databases">
        <authorList>
            <person name="McCartney M.A."/>
            <person name="Auch B."/>
            <person name="Kono T."/>
            <person name="Mallez S."/>
            <person name="Becker A."/>
            <person name="Gohl D.M."/>
            <person name="Silverstein K.A.T."/>
            <person name="Koren S."/>
            <person name="Bechman K.B."/>
            <person name="Herman A."/>
            <person name="Abrahante J.E."/>
            <person name="Garbe J."/>
        </authorList>
    </citation>
    <scope>NUCLEOTIDE SEQUENCE</scope>
    <source>
        <strain evidence="2">Duluth1</strain>
        <tissue evidence="2">Whole animal</tissue>
    </source>
</reference>
<dbReference type="AlphaFoldDB" id="A0A9D4EBC5"/>
<dbReference type="Proteomes" id="UP000828390">
    <property type="component" value="Unassembled WGS sequence"/>
</dbReference>
<protein>
    <submittedName>
        <fullName evidence="2">Uncharacterized protein</fullName>
    </submittedName>
</protein>
<comment type="caution">
    <text evidence="2">The sequence shown here is derived from an EMBL/GenBank/DDBJ whole genome shotgun (WGS) entry which is preliminary data.</text>
</comment>
<organism evidence="2 3">
    <name type="scientific">Dreissena polymorpha</name>
    <name type="common">Zebra mussel</name>
    <name type="synonym">Mytilus polymorpha</name>
    <dbReference type="NCBI Taxonomy" id="45954"/>
    <lineage>
        <taxon>Eukaryota</taxon>
        <taxon>Metazoa</taxon>
        <taxon>Spiralia</taxon>
        <taxon>Lophotrochozoa</taxon>
        <taxon>Mollusca</taxon>
        <taxon>Bivalvia</taxon>
        <taxon>Autobranchia</taxon>
        <taxon>Heteroconchia</taxon>
        <taxon>Euheterodonta</taxon>
        <taxon>Imparidentia</taxon>
        <taxon>Neoheterodontei</taxon>
        <taxon>Myida</taxon>
        <taxon>Dreissenoidea</taxon>
        <taxon>Dreissenidae</taxon>
        <taxon>Dreissena</taxon>
    </lineage>
</organism>
<reference evidence="2" key="1">
    <citation type="journal article" date="2019" name="bioRxiv">
        <title>The Genome of the Zebra Mussel, Dreissena polymorpha: A Resource for Invasive Species Research.</title>
        <authorList>
            <person name="McCartney M.A."/>
            <person name="Auch B."/>
            <person name="Kono T."/>
            <person name="Mallez S."/>
            <person name="Zhang Y."/>
            <person name="Obille A."/>
            <person name="Becker A."/>
            <person name="Abrahante J.E."/>
            <person name="Garbe J."/>
            <person name="Badalamenti J.P."/>
            <person name="Herman A."/>
            <person name="Mangelson H."/>
            <person name="Liachko I."/>
            <person name="Sullivan S."/>
            <person name="Sone E.D."/>
            <person name="Koren S."/>
            <person name="Silverstein K.A.T."/>
            <person name="Beckman K.B."/>
            <person name="Gohl D.M."/>
        </authorList>
    </citation>
    <scope>NUCLEOTIDE SEQUENCE</scope>
    <source>
        <strain evidence="2">Duluth1</strain>
        <tissue evidence="2">Whole animal</tissue>
    </source>
</reference>
<dbReference type="EMBL" id="JAIWYP010000009">
    <property type="protein sequence ID" value="KAH3776641.1"/>
    <property type="molecule type" value="Genomic_DNA"/>
</dbReference>
<gene>
    <name evidence="2" type="ORF">DPMN_178072</name>
</gene>
<sequence>MCDTCSARPNKAFMITWLVSSRVVQRTSKQGLHDHTASQFEGRAAHVQTRPSG</sequence>
<accession>A0A9D4EBC5</accession>
<name>A0A9D4EBC5_DREPO</name>
<evidence type="ECO:0000313" key="3">
    <source>
        <dbReference type="Proteomes" id="UP000828390"/>
    </source>
</evidence>
<feature type="region of interest" description="Disordered" evidence="1">
    <location>
        <begin position="31"/>
        <end position="53"/>
    </location>
</feature>
<keyword evidence="3" id="KW-1185">Reference proteome</keyword>
<proteinExistence type="predicted"/>
<evidence type="ECO:0000313" key="2">
    <source>
        <dbReference type="EMBL" id="KAH3776641.1"/>
    </source>
</evidence>